<dbReference type="InterPro" id="IPR050486">
    <property type="entry name" value="Mannose-1P_guanyltransferase"/>
</dbReference>
<dbReference type="AlphaFoldDB" id="A0A1G8JI13"/>
<evidence type="ECO:0000259" key="2">
    <source>
        <dbReference type="PROSITE" id="PS51371"/>
    </source>
</evidence>
<keyword evidence="1" id="KW-0129">CBS domain</keyword>
<reference evidence="3 4" key="1">
    <citation type="submission" date="2016-10" db="EMBL/GenBank/DDBJ databases">
        <authorList>
            <person name="de Groot N.N."/>
        </authorList>
    </citation>
    <scope>NUCLEOTIDE SEQUENCE [LARGE SCALE GENOMIC DNA]</scope>
    <source>
        <strain evidence="4">P4B,CCM 7963,CECT 7998,DSM 25260,IBRC-M 10614,KCTC 13821</strain>
    </source>
</reference>
<gene>
    <name evidence="3" type="ORF">SAMN05216352_106203</name>
</gene>
<dbReference type="InterPro" id="IPR046342">
    <property type="entry name" value="CBS_dom_sf"/>
</dbReference>
<dbReference type="Pfam" id="PF00483">
    <property type="entry name" value="NTP_transferase"/>
    <property type="match status" value="1"/>
</dbReference>
<dbReference type="InterPro" id="IPR005835">
    <property type="entry name" value="NTP_transferase_dom"/>
</dbReference>
<dbReference type="CDD" id="cd06426">
    <property type="entry name" value="NTP_transferase_like_2"/>
    <property type="match status" value="1"/>
</dbReference>
<dbReference type="STRING" id="930129.SAMN05216352_106203"/>
<dbReference type="CDD" id="cd04607">
    <property type="entry name" value="CBS_pair_NTP_transferase_assoc"/>
    <property type="match status" value="1"/>
</dbReference>
<dbReference type="EMBL" id="FNDU01000006">
    <property type="protein sequence ID" value="SDI30731.1"/>
    <property type="molecule type" value="Genomic_DNA"/>
</dbReference>
<sequence>MEGDRKGMEDWQKVLVPPHTKIQETIQMIDAHALQIALIVNEDNKLLGTVTDGDIRRGILSGVSLNNNVNQIMNTNPVTIPKMKDKKSILEILKVNKLRHLPVVNDSGCVVGIERLEDLLHPADSKNWVVIMAGGLGSRLQPLTNKCPKAMLHIGGKPVLETILQHFITQGFHRFCISVNYRAEQIINYFGDGSKWGADIRYIQEDRKMGTAGSLSLFPITTEKPIIVMNGDVLTNVNFNQLMNFHRDQQVEATVAVRSFDFQVPYGFVKVKKDRLIGFEEKPIYTSFINAGIYVLHPALLNKIPKNSYFDINQLFEIMLLNKEQISTFPIREYWIDIGNMEDFNQAKLDFNEVFK</sequence>
<keyword evidence="4" id="KW-1185">Reference proteome</keyword>
<protein>
    <submittedName>
        <fullName evidence="3">CBS domain-containing protein</fullName>
    </submittedName>
</protein>
<dbReference type="Proteomes" id="UP000199017">
    <property type="component" value="Unassembled WGS sequence"/>
</dbReference>
<feature type="domain" description="CBS" evidence="2">
    <location>
        <begin position="8"/>
        <end position="65"/>
    </location>
</feature>
<dbReference type="PROSITE" id="PS51371">
    <property type="entry name" value="CBS"/>
    <property type="match status" value="2"/>
</dbReference>
<feature type="domain" description="CBS" evidence="2">
    <location>
        <begin position="73"/>
        <end position="130"/>
    </location>
</feature>
<dbReference type="Gene3D" id="3.10.580.10">
    <property type="entry name" value="CBS-domain"/>
    <property type="match status" value="1"/>
</dbReference>
<dbReference type="InterPro" id="IPR000644">
    <property type="entry name" value="CBS_dom"/>
</dbReference>
<dbReference type="SUPFAM" id="SSF54631">
    <property type="entry name" value="CBS-domain pair"/>
    <property type="match status" value="1"/>
</dbReference>
<evidence type="ECO:0000256" key="1">
    <source>
        <dbReference type="PROSITE-ProRule" id="PRU00703"/>
    </source>
</evidence>
<organism evidence="3 4">
    <name type="scientific">Alteribacillus bidgolensis</name>
    <dbReference type="NCBI Taxonomy" id="930129"/>
    <lineage>
        <taxon>Bacteria</taxon>
        <taxon>Bacillati</taxon>
        <taxon>Bacillota</taxon>
        <taxon>Bacilli</taxon>
        <taxon>Bacillales</taxon>
        <taxon>Bacillaceae</taxon>
        <taxon>Alteribacillus</taxon>
    </lineage>
</organism>
<dbReference type="Gene3D" id="3.90.550.10">
    <property type="entry name" value="Spore Coat Polysaccharide Biosynthesis Protein SpsA, Chain A"/>
    <property type="match status" value="1"/>
</dbReference>
<dbReference type="Pfam" id="PF00571">
    <property type="entry name" value="CBS"/>
    <property type="match status" value="2"/>
</dbReference>
<dbReference type="SUPFAM" id="SSF53448">
    <property type="entry name" value="Nucleotide-diphospho-sugar transferases"/>
    <property type="match status" value="1"/>
</dbReference>
<name>A0A1G8JI13_9BACI</name>
<evidence type="ECO:0000313" key="3">
    <source>
        <dbReference type="EMBL" id="SDI30731.1"/>
    </source>
</evidence>
<dbReference type="SMART" id="SM00116">
    <property type="entry name" value="CBS"/>
    <property type="match status" value="2"/>
</dbReference>
<dbReference type="InterPro" id="IPR029044">
    <property type="entry name" value="Nucleotide-diphossugar_trans"/>
</dbReference>
<evidence type="ECO:0000313" key="4">
    <source>
        <dbReference type="Proteomes" id="UP000199017"/>
    </source>
</evidence>
<accession>A0A1G8JI13</accession>
<dbReference type="PANTHER" id="PTHR22572">
    <property type="entry name" value="SUGAR-1-PHOSPHATE GUANYL TRANSFERASE"/>
    <property type="match status" value="1"/>
</dbReference>
<proteinExistence type="predicted"/>